<feature type="transmembrane region" description="Helical" evidence="1">
    <location>
        <begin position="37"/>
        <end position="54"/>
    </location>
</feature>
<dbReference type="Proteomes" id="UP000002316">
    <property type="component" value="Chromosome 7"/>
</dbReference>
<dbReference type="GeneID" id="23863167"/>
<accession>C9ZU93</accession>
<evidence type="ECO:0000313" key="2">
    <source>
        <dbReference type="EMBL" id="CBH12979.1"/>
    </source>
</evidence>
<gene>
    <name evidence="2" type="ORF">TbgDal_VII8335</name>
</gene>
<keyword evidence="1" id="KW-1133">Transmembrane helix</keyword>
<feature type="transmembrane region" description="Helical" evidence="1">
    <location>
        <begin position="66"/>
        <end position="91"/>
    </location>
</feature>
<protein>
    <submittedName>
        <fullName evidence="2">Uncharacterized protein</fullName>
    </submittedName>
</protein>
<keyword evidence="1" id="KW-0472">Membrane</keyword>
<dbReference type="KEGG" id="tbg:TbgDal_VII8335"/>
<dbReference type="RefSeq" id="XP_011775258.1">
    <property type="nucleotide sequence ID" value="XM_011776956.1"/>
</dbReference>
<proteinExistence type="predicted"/>
<dbReference type="AlphaFoldDB" id="C9ZU93"/>
<sequence>MGRTGGKIWCETGMHFVMYTCPFYSFPSIIINLFLKYIYVILCKLVCCSLFFFLPSHHAYTHTPLFLFFLCVCGCVADVILSVWLISWLVFTLPLIFIC</sequence>
<keyword evidence="1" id="KW-0812">Transmembrane</keyword>
<evidence type="ECO:0000256" key="1">
    <source>
        <dbReference type="SAM" id="Phobius"/>
    </source>
</evidence>
<organism evidence="2 3">
    <name type="scientific">Trypanosoma brucei gambiense (strain MHOM/CI/86/DAL972)</name>
    <dbReference type="NCBI Taxonomy" id="679716"/>
    <lineage>
        <taxon>Eukaryota</taxon>
        <taxon>Discoba</taxon>
        <taxon>Euglenozoa</taxon>
        <taxon>Kinetoplastea</taxon>
        <taxon>Metakinetoplastina</taxon>
        <taxon>Trypanosomatida</taxon>
        <taxon>Trypanosomatidae</taxon>
        <taxon>Trypanosoma</taxon>
    </lineage>
</organism>
<dbReference type="EMBL" id="FN554970">
    <property type="protein sequence ID" value="CBH12979.1"/>
    <property type="molecule type" value="Genomic_DNA"/>
</dbReference>
<reference evidence="3" key="1">
    <citation type="journal article" date="2010" name="PLoS Negl. Trop. Dis.">
        <title>The genome sequence of Trypanosoma brucei gambiense, causative agent of chronic human african trypanosomiasis.</title>
        <authorList>
            <person name="Jackson A.P."/>
            <person name="Sanders M."/>
            <person name="Berry A."/>
            <person name="McQuillan J."/>
            <person name="Aslett M.A."/>
            <person name="Quail M.A."/>
            <person name="Chukualim B."/>
            <person name="Capewell P."/>
            <person name="MacLeod A."/>
            <person name="Melville S.E."/>
            <person name="Gibson W."/>
            <person name="Barry J.D."/>
            <person name="Berriman M."/>
            <person name="Hertz-Fowler C."/>
        </authorList>
    </citation>
    <scope>NUCLEOTIDE SEQUENCE [LARGE SCALE GENOMIC DNA]</scope>
    <source>
        <strain evidence="3">MHOM/CI/86/DAL972</strain>
    </source>
</reference>
<evidence type="ECO:0000313" key="3">
    <source>
        <dbReference type="Proteomes" id="UP000002316"/>
    </source>
</evidence>
<name>C9ZU93_TRYB9</name>